<proteinExistence type="predicted"/>
<keyword evidence="2" id="KW-1185">Reference proteome</keyword>
<dbReference type="Proteomes" id="UP000619355">
    <property type="component" value="Unassembled WGS sequence"/>
</dbReference>
<protein>
    <submittedName>
        <fullName evidence="1">Uncharacterized protein</fullName>
    </submittedName>
</protein>
<comment type="caution">
    <text evidence="1">The sequence shown here is derived from an EMBL/GenBank/DDBJ whole genome shotgun (WGS) entry which is preliminary data.</text>
</comment>
<sequence length="125" mass="14449">MSRSSRPRTYRVVAVWPAPAPESRYEKTDRARVVALARRWARDGATATVEEDAGGWQWRHVRTFRPPTPAAPAEQPPVVEHQAVEHDQDDDDLDLYERLMRQAPTSRDNRGRRTCRHVVGRRGIR</sequence>
<organism evidence="1 2">
    <name type="scientific">Streptomyces capoamus</name>
    <dbReference type="NCBI Taxonomy" id="68183"/>
    <lineage>
        <taxon>Bacteria</taxon>
        <taxon>Bacillati</taxon>
        <taxon>Actinomycetota</taxon>
        <taxon>Actinomycetes</taxon>
        <taxon>Kitasatosporales</taxon>
        <taxon>Streptomycetaceae</taxon>
        <taxon>Streptomyces</taxon>
    </lineage>
</organism>
<evidence type="ECO:0000313" key="2">
    <source>
        <dbReference type="Proteomes" id="UP000619355"/>
    </source>
</evidence>
<dbReference type="EMBL" id="BNBF01000006">
    <property type="protein sequence ID" value="GHG46588.1"/>
    <property type="molecule type" value="Genomic_DNA"/>
</dbReference>
<evidence type="ECO:0000313" key="1">
    <source>
        <dbReference type="EMBL" id="GHG46588.1"/>
    </source>
</evidence>
<dbReference type="AlphaFoldDB" id="A0A919C3S9"/>
<reference evidence="2" key="1">
    <citation type="journal article" date="2019" name="Int. J. Syst. Evol. Microbiol.">
        <title>The Global Catalogue of Microorganisms (GCM) 10K type strain sequencing project: providing services to taxonomists for standard genome sequencing and annotation.</title>
        <authorList>
            <consortium name="The Broad Institute Genomics Platform"/>
            <consortium name="The Broad Institute Genome Sequencing Center for Infectious Disease"/>
            <person name="Wu L."/>
            <person name="Ma J."/>
        </authorList>
    </citation>
    <scope>NUCLEOTIDE SEQUENCE [LARGE SCALE GENOMIC DNA]</scope>
    <source>
        <strain evidence="2">JCM 4253</strain>
    </source>
</reference>
<gene>
    <name evidence="1" type="ORF">GCM10018980_25660</name>
</gene>
<name>A0A919C3S9_9ACTN</name>
<accession>A0A919C3S9</accession>
<dbReference type="RefSeq" id="WP_189981130.1">
    <property type="nucleotide sequence ID" value="NZ_BNBF01000006.1"/>
</dbReference>